<reference evidence="3" key="1">
    <citation type="journal article" date="2017" name="Genome Biol.">
        <title>Comparative genomics reveals high biological diversity and specific adaptations in the industrially and medically important fungal genus Aspergillus.</title>
        <authorList>
            <person name="de Vries R.P."/>
            <person name="Riley R."/>
            <person name="Wiebenga A."/>
            <person name="Aguilar-Osorio G."/>
            <person name="Amillis S."/>
            <person name="Uchima C.A."/>
            <person name="Anderluh G."/>
            <person name="Asadollahi M."/>
            <person name="Askin M."/>
            <person name="Barry K."/>
            <person name="Battaglia E."/>
            <person name="Bayram O."/>
            <person name="Benocci T."/>
            <person name="Braus-Stromeyer S.A."/>
            <person name="Caldana C."/>
            <person name="Canovas D."/>
            <person name="Cerqueira G.C."/>
            <person name="Chen F."/>
            <person name="Chen W."/>
            <person name="Choi C."/>
            <person name="Clum A."/>
            <person name="Dos Santos R.A."/>
            <person name="Damasio A.R."/>
            <person name="Diallinas G."/>
            <person name="Emri T."/>
            <person name="Fekete E."/>
            <person name="Flipphi M."/>
            <person name="Freyberg S."/>
            <person name="Gallo A."/>
            <person name="Gournas C."/>
            <person name="Habgood R."/>
            <person name="Hainaut M."/>
            <person name="Harispe M.L."/>
            <person name="Henrissat B."/>
            <person name="Hilden K.S."/>
            <person name="Hope R."/>
            <person name="Hossain A."/>
            <person name="Karabika E."/>
            <person name="Karaffa L."/>
            <person name="Karanyi Z."/>
            <person name="Krasevec N."/>
            <person name="Kuo A."/>
            <person name="Kusch H."/>
            <person name="LaButti K."/>
            <person name="Lagendijk E.L."/>
            <person name="Lapidus A."/>
            <person name="Levasseur A."/>
            <person name="Lindquist E."/>
            <person name="Lipzen A."/>
            <person name="Logrieco A.F."/>
            <person name="MacCabe A."/>
            <person name="Maekelae M.R."/>
            <person name="Malavazi I."/>
            <person name="Melin P."/>
            <person name="Meyer V."/>
            <person name="Mielnichuk N."/>
            <person name="Miskei M."/>
            <person name="Molnar A.P."/>
            <person name="Mule G."/>
            <person name="Ngan C.Y."/>
            <person name="Orejas M."/>
            <person name="Orosz E."/>
            <person name="Ouedraogo J.P."/>
            <person name="Overkamp K.M."/>
            <person name="Park H.-S."/>
            <person name="Perrone G."/>
            <person name="Piumi F."/>
            <person name="Punt P.J."/>
            <person name="Ram A.F."/>
            <person name="Ramon A."/>
            <person name="Rauscher S."/>
            <person name="Record E."/>
            <person name="Riano-Pachon D.M."/>
            <person name="Robert V."/>
            <person name="Roehrig J."/>
            <person name="Ruller R."/>
            <person name="Salamov A."/>
            <person name="Salih N.S."/>
            <person name="Samson R.A."/>
            <person name="Sandor E."/>
            <person name="Sanguinetti M."/>
            <person name="Schuetze T."/>
            <person name="Sepcic K."/>
            <person name="Shelest E."/>
            <person name="Sherlock G."/>
            <person name="Sophianopoulou V."/>
            <person name="Squina F.M."/>
            <person name="Sun H."/>
            <person name="Susca A."/>
            <person name="Todd R.B."/>
            <person name="Tsang A."/>
            <person name="Unkles S.E."/>
            <person name="van de Wiele N."/>
            <person name="van Rossen-Uffink D."/>
            <person name="Oliveira J.V."/>
            <person name="Vesth T.C."/>
            <person name="Visser J."/>
            <person name="Yu J.-H."/>
            <person name="Zhou M."/>
            <person name="Andersen M.R."/>
            <person name="Archer D.B."/>
            <person name="Baker S.E."/>
            <person name="Benoit I."/>
            <person name="Brakhage A.A."/>
            <person name="Braus G.H."/>
            <person name="Fischer R."/>
            <person name="Frisvad J.C."/>
            <person name="Goldman G.H."/>
            <person name="Houbraken J."/>
            <person name="Oakley B."/>
            <person name="Pocsi I."/>
            <person name="Scazzocchio C."/>
            <person name="Seiboth B."/>
            <person name="vanKuyk P.A."/>
            <person name="Wortman J."/>
            <person name="Dyer P.S."/>
            <person name="Grigoriev I.V."/>
        </authorList>
    </citation>
    <scope>NUCLEOTIDE SEQUENCE [LARGE SCALE GENOMIC DNA]</scope>
    <source>
        <strain evidence="3">CBS 583.65</strain>
    </source>
</reference>
<dbReference type="InterPro" id="IPR007138">
    <property type="entry name" value="ABM_dom"/>
</dbReference>
<dbReference type="InterPro" id="IPR011008">
    <property type="entry name" value="Dimeric_a/b-barrel"/>
</dbReference>
<evidence type="ECO:0000259" key="1">
    <source>
        <dbReference type="PROSITE" id="PS51725"/>
    </source>
</evidence>
<protein>
    <recommendedName>
        <fullName evidence="1">ABM domain-containing protein</fullName>
    </recommendedName>
</protein>
<dbReference type="VEuPathDB" id="FungiDB:ASPVEDRAFT_29951"/>
<dbReference type="PANTHER" id="PTHR40624:SF1">
    <property type="entry name" value="BIOSYNTHESIS MONOOXYGENASE, PUTATIVE (AFU_ORTHOLOGUE AFUA_1G12025)-RELATED"/>
    <property type="match status" value="1"/>
</dbReference>
<dbReference type="EMBL" id="KV878130">
    <property type="protein sequence ID" value="OJJ03434.1"/>
    <property type="molecule type" value="Genomic_DNA"/>
</dbReference>
<dbReference type="AlphaFoldDB" id="A0A1L9PPH5"/>
<dbReference type="PANTHER" id="PTHR40624">
    <property type="entry name" value="BIOSYNTHESIS MONOOXYGENASE, PUTATIVE (AFU_ORTHOLOGUE AFUA_1G12025)-RELATED"/>
    <property type="match status" value="1"/>
</dbReference>
<proteinExistence type="predicted"/>
<dbReference type="PROSITE" id="PS51725">
    <property type="entry name" value="ABM"/>
    <property type="match status" value="1"/>
</dbReference>
<dbReference type="Proteomes" id="UP000184073">
    <property type="component" value="Unassembled WGS sequence"/>
</dbReference>
<accession>A0A1L9PPH5</accession>
<dbReference type="SUPFAM" id="SSF54909">
    <property type="entry name" value="Dimeric alpha+beta barrel"/>
    <property type="match status" value="2"/>
</dbReference>
<dbReference type="GeneID" id="63725806"/>
<dbReference type="OrthoDB" id="4520428at2759"/>
<feature type="domain" description="ABM" evidence="1">
    <location>
        <begin position="5"/>
        <end position="102"/>
    </location>
</feature>
<evidence type="ECO:0000313" key="2">
    <source>
        <dbReference type="EMBL" id="OJJ03434.1"/>
    </source>
</evidence>
<organism evidence="2 3">
    <name type="scientific">Aspergillus versicolor CBS 583.65</name>
    <dbReference type="NCBI Taxonomy" id="1036611"/>
    <lineage>
        <taxon>Eukaryota</taxon>
        <taxon>Fungi</taxon>
        <taxon>Dikarya</taxon>
        <taxon>Ascomycota</taxon>
        <taxon>Pezizomycotina</taxon>
        <taxon>Eurotiomycetes</taxon>
        <taxon>Eurotiomycetidae</taxon>
        <taxon>Eurotiales</taxon>
        <taxon>Aspergillaceae</taxon>
        <taxon>Aspergillus</taxon>
        <taxon>Aspergillus subgen. Nidulantes</taxon>
    </lineage>
</organism>
<dbReference type="Gene3D" id="3.30.70.100">
    <property type="match status" value="1"/>
</dbReference>
<keyword evidence="3" id="KW-1185">Reference proteome</keyword>
<sequence length="220" mass="24849">MPPKAVVARFVTKDDEAREELLGLLKVVADNAAKKEPGLRRYAITRESQTGLSQAYNERAVWVIEEYADDSAYDNHLRQAPIQELRAWLPGALGEPPQIWELDVQEDSTFTRLEVVGYENPVIVFTELGYKQGALQSTLPYWKEVADVGKAESGTLVWGVSLDHEDPDKLAVIHVYESTQYLLHVHAASKEMQAVQEFTANIRTHIAPHFVEFVGGYIWK</sequence>
<gene>
    <name evidence="2" type="ORF">ASPVEDRAFT_29951</name>
</gene>
<dbReference type="Pfam" id="PF03992">
    <property type="entry name" value="ABM"/>
    <property type="match status" value="1"/>
</dbReference>
<evidence type="ECO:0000313" key="3">
    <source>
        <dbReference type="Proteomes" id="UP000184073"/>
    </source>
</evidence>
<name>A0A1L9PPH5_ASPVE</name>
<dbReference type="RefSeq" id="XP_040669196.1">
    <property type="nucleotide sequence ID" value="XM_040810295.1"/>
</dbReference>